<evidence type="ECO:0000313" key="2">
    <source>
        <dbReference type="Proteomes" id="UP000463931"/>
    </source>
</evidence>
<proteinExistence type="predicted"/>
<accession>A0AAE7BP59</accession>
<protein>
    <submittedName>
        <fullName evidence="1">Uncharacterized protein</fullName>
    </submittedName>
</protein>
<reference evidence="1 2" key="1">
    <citation type="journal article" date="2019" name="Nat. Med.">
        <title>Preventing dysbiosis of the neonatal mouse intestinal microbiome protects against late-onset sepsis.</title>
        <authorList>
            <person name="Singer J.R."/>
            <person name="Blosser E.G."/>
            <person name="Zindl C.L."/>
            <person name="Silberger D.J."/>
            <person name="Conlan S."/>
            <person name="Laufer V.A."/>
            <person name="DiToro D."/>
            <person name="Deming C."/>
            <person name="Kumar R."/>
            <person name="Morrow C.D."/>
            <person name="Segre J.A."/>
            <person name="Gray M.J."/>
            <person name="Randolph D.A."/>
            <person name="Weaver C.T."/>
        </authorList>
    </citation>
    <scope>NUCLEOTIDE SEQUENCE [LARGE SCALE GENOMIC DNA]</scope>
    <source>
        <strain evidence="1 2">V10</strain>
    </source>
</reference>
<organism evidence="1 2">
    <name type="scientific">Ligilactobacillus murinus</name>
    <dbReference type="NCBI Taxonomy" id="1622"/>
    <lineage>
        <taxon>Bacteria</taxon>
        <taxon>Bacillati</taxon>
        <taxon>Bacillota</taxon>
        <taxon>Bacilli</taxon>
        <taxon>Lactobacillales</taxon>
        <taxon>Lactobacillaceae</taxon>
        <taxon>Ligilactobacillus</taxon>
    </lineage>
</organism>
<sequence length="100" mass="11756">MIYNINKLNSEDRKVLIGYLDNVRDNEIGKHKLQNDYYNALKKRLGIVGSVPYILLTDIVDKNFDRQKLYFEFIVEYFFVGGQTLEEIISKTGLYKIKSI</sequence>
<gene>
    <name evidence="1" type="ORF">FEE40_00910</name>
</gene>
<dbReference type="EMBL" id="CP040852">
    <property type="protein sequence ID" value="QIA88866.1"/>
    <property type="molecule type" value="Genomic_DNA"/>
</dbReference>
<dbReference type="AlphaFoldDB" id="A0AAE7BP59"/>
<evidence type="ECO:0000313" key="1">
    <source>
        <dbReference type="EMBL" id="QIA88866.1"/>
    </source>
</evidence>
<dbReference type="Proteomes" id="UP000463931">
    <property type="component" value="Chromosome"/>
</dbReference>
<dbReference type="RefSeq" id="WP_163588504.1">
    <property type="nucleotide sequence ID" value="NZ_CP040852.1"/>
</dbReference>
<name>A0AAE7BP59_9LACO</name>